<dbReference type="RefSeq" id="WP_087938800.1">
    <property type="nucleotide sequence ID" value="NZ_FNAC01000011.1"/>
</dbReference>
<reference evidence="3" key="1">
    <citation type="submission" date="2016-10" db="EMBL/GenBank/DDBJ databases">
        <authorList>
            <person name="Varghese N."/>
            <person name="Submissions S."/>
        </authorList>
    </citation>
    <scope>NUCLEOTIDE SEQUENCE [LARGE SCALE GENOMIC DNA]</scope>
    <source>
        <strain evidence="3">DSM 23095</strain>
    </source>
</reference>
<organism evidence="2 3">
    <name type="scientific">Algoriphagus faecimaris</name>
    <dbReference type="NCBI Taxonomy" id="686796"/>
    <lineage>
        <taxon>Bacteria</taxon>
        <taxon>Pseudomonadati</taxon>
        <taxon>Bacteroidota</taxon>
        <taxon>Cytophagia</taxon>
        <taxon>Cytophagales</taxon>
        <taxon>Cyclobacteriaceae</taxon>
        <taxon>Algoriphagus</taxon>
    </lineage>
</organism>
<feature type="transmembrane region" description="Helical" evidence="1">
    <location>
        <begin position="71"/>
        <end position="90"/>
    </location>
</feature>
<feature type="transmembrane region" description="Helical" evidence="1">
    <location>
        <begin position="40"/>
        <end position="59"/>
    </location>
</feature>
<evidence type="ECO:0000313" key="2">
    <source>
        <dbReference type="EMBL" id="SDC98005.1"/>
    </source>
</evidence>
<keyword evidence="1" id="KW-0472">Membrane</keyword>
<accession>A0A1G6R1U1</accession>
<evidence type="ECO:0008006" key="4">
    <source>
        <dbReference type="Google" id="ProtNLM"/>
    </source>
</evidence>
<dbReference type="AlphaFoldDB" id="A0A1G6R1U1"/>
<keyword evidence="1" id="KW-1133">Transmembrane helix</keyword>
<proteinExistence type="predicted"/>
<protein>
    <recommendedName>
        <fullName evidence="4">ATP synthase I chain</fullName>
    </recommendedName>
</protein>
<dbReference type="EMBL" id="FNAC01000011">
    <property type="protein sequence ID" value="SDC98005.1"/>
    <property type="molecule type" value="Genomic_DNA"/>
</dbReference>
<keyword evidence="3" id="KW-1185">Reference proteome</keyword>
<dbReference type="OrthoDB" id="826128at2"/>
<evidence type="ECO:0000313" key="3">
    <source>
        <dbReference type="Proteomes" id="UP000199060"/>
    </source>
</evidence>
<name>A0A1G6R1U1_9BACT</name>
<sequence length="127" mass="14860">MKLLRNFHLSFLLLSLLIVLLILLLQQVLPQVIHQDIWVIFGFLMFLSYFITSVAVWLYKKSPENILQIKLLGMVIRIISALGFIGILVFLGTENIILFIGDFFMIFLFYLIFDIYTFISNLRPISK</sequence>
<dbReference type="Proteomes" id="UP000199060">
    <property type="component" value="Unassembled WGS sequence"/>
</dbReference>
<dbReference type="STRING" id="686796.SAMN04488104_101121"/>
<evidence type="ECO:0000256" key="1">
    <source>
        <dbReference type="SAM" id="Phobius"/>
    </source>
</evidence>
<gene>
    <name evidence="2" type="ORF">SAMN04488104_101121</name>
</gene>
<keyword evidence="1" id="KW-0812">Transmembrane</keyword>
<feature type="transmembrane region" description="Helical" evidence="1">
    <location>
        <begin position="96"/>
        <end position="119"/>
    </location>
</feature>